<evidence type="ECO:0000313" key="3">
    <source>
        <dbReference type="Proteomes" id="UP001155840"/>
    </source>
</evidence>
<protein>
    <recommendedName>
        <fullName evidence="1">Beta-galactosidase trimerisation domain-containing protein</fullName>
    </recommendedName>
</protein>
<dbReference type="Gene3D" id="3.20.20.80">
    <property type="entry name" value="Glycosidases"/>
    <property type="match status" value="1"/>
</dbReference>
<evidence type="ECO:0000313" key="2">
    <source>
        <dbReference type="EMBL" id="NHT75722.1"/>
    </source>
</evidence>
<dbReference type="GO" id="GO:0004565">
    <property type="term" value="F:beta-galactosidase activity"/>
    <property type="evidence" value="ECO:0007669"/>
    <property type="project" value="InterPro"/>
</dbReference>
<evidence type="ECO:0000259" key="1">
    <source>
        <dbReference type="Pfam" id="PF08532"/>
    </source>
</evidence>
<dbReference type="Pfam" id="PF08532">
    <property type="entry name" value="Glyco_hydro_42M"/>
    <property type="match status" value="1"/>
</dbReference>
<reference evidence="2" key="1">
    <citation type="submission" date="2020-03" db="EMBL/GenBank/DDBJ databases">
        <title>Ferranicluibacter endophyticum gen. nov., sp. nov., a new genus isolated from Rubus ulmifolius Schott. stem.</title>
        <authorList>
            <person name="Roca-Couso R."/>
            <person name="Flores-Felix J.D."/>
            <person name="Igual J.M."/>
            <person name="Rivas R."/>
        </authorList>
    </citation>
    <scope>NUCLEOTIDE SEQUENCE</scope>
    <source>
        <strain evidence="2">CRRU44</strain>
    </source>
</reference>
<gene>
    <name evidence="2" type="ORF">G8E10_08190</name>
</gene>
<proteinExistence type="predicted"/>
<dbReference type="Proteomes" id="UP001155840">
    <property type="component" value="Unassembled WGS sequence"/>
</dbReference>
<dbReference type="Pfam" id="PF14871">
    <property type="entry name" value="GHL6"/>
    <property type="match status" value="1"/>
</dbReference>
<dbReference type="SUPFAM" id="SSF51445">
    <property type="entry name" value="(Trans)glycosidases"/>
    <property type="match status" value="1"/>
</dbReference>
<dbReference type="EMBL" id="JAANCM010000003">
    <property type="protein sequence ID" value="NHT75722.1"/>
    <property type="molecule type" value="Genomic_DNA"/>
</dbReference>
<sequence>MRFRQIHLDFHTSPLIDGVGSRFDATAFASTYRAAHVDSVTLFSKCHHGLSYHPTEIGRMHPGLGFDLLRGQIDALHSVGIKAPVYLSAAWDEHAAQTHPEWRIVSPDGTLPQSRNEPTGWAFLDFSTPYLDYLCRQVEEVMRLYGDGDGIFLDISFQMPTVSTAARAKMDALGLDWTRPADRETFLDRSTEAYYEAVKAAVRRHDPAMPLFFNSGHVRRGQRKHYRQFYSHLELESLPTAGWGYDHFPLSARYVDPIGFDFLGMTGKFHFTWGEVGGYKRPEALVYECGAMLAHGARCSIGDHLHPTGALDPSTMAIIAPAYRFVEEREPWCLGSVNRADIGLLSLQSVETPAAGGGSDRDSVADDGASRILLEAGLTFDVLDLDSDFSSYRLLILPDAVPVDDVLRVRIEHYAANGGKVLLTGRSGVDPERGFVFDLGARWHGTSPMTGGDYLLPIAPLQADGIDQPMFMYQPSERITVTDGLSLGAVHEPYFDRTPRHFSGHIHAPSRPEASAYQAGVQKGNFVYLAHPVFSIYHQVGAVRMLEMAESAIAFALGDGRLISTSLPRAGRVTVRHQPEQARDVIHLLHATPALRGQLWEANIQPIQDITPLFDIAVSLKTVRPVSTVRSVPDGDDLSFTEADGIVHFTLPRMDGHAMIEVSYRR</sequence>
<dbReference type="InterPro" id="IPR013738">
    <property type="entry name" value="Beta_galactosidase_Trimer"/>
</dbReference>
<keyword evidence="3" id="KW-1185">Reference proteome</keyword>
<dbReference type="InterPro" id="IPR029062">
    <property type="entry name" value="Class_I_gatase-like"/>
</dbReference>
<dbReference type="AlphaFoldDB" id="A0AA44CC86"/>
<dbReference type="CDD" id="cd03143">
    <property type="entry name" value="A4_beta-galactosidase_middle_domain"/>
    <property type="match status" value="1"/>
</dbReference>
<dbReference type="RefSeq" id="WP_167128164.1">
    <property type="nucleotide sequence ID" value="NZ_JAANCM010000003.1"/>
</dbReference>
<dbReference type="SUPFAM" id="SSF52317">
    <property type="entry name" value="Class I glutamine amidotransferase-like"/>
    <property type="match status" value="1"/>
</dbReference>
<dbReference type="GO" id="GO:0005975">
    <property type="term" value="P:carbohydrate metabolic process"/>
    <property type="evidence" value="ECO:0007669"/>
    <property type="project" value="InterPro"/>
</dbReference>
<comment type="caution">
    <text evidence="2">The sequence shown here is derived from an EMBL/GenBank/DDBJ whole genome shotgun (WGS) entry which is preliminary data.</text>
</comment>
<feature type="domain" description="Beta-galactosidase trimerisation" evidence="1">
    <location>
        <begin position="373"/>
        <end position="436"/>
    </location>
</feature>
<accession>A0AA44CC86</accession>
<organism evidence="2 3">
    <name type="scientific">Ferranicluibacter rubi</name>
    <dbReference type="NCBI Taxonomy" id="2715133"/>
    <lineage>
        <taxon>Bacteria</taxon>
        <taxon>Pseudomonadati</taxon>
        <taxon>Pseudomonadota</taxon>
        <taxon>Alphaproteobacteria</taxon>
        <taxon>Hyphomicrobiales</taxon>
        <taxon>Rhizobiaceae</taxon>
        <taxon>Ferranicluibacter</taxon>
    </lineage>
</organism>
<dbReference type="InterPro" id="IPR017853">
    <property type="entry name" value="GH"/>
</dbReference>
<dbReference type="InterPro" id="IPR028212">
    <property type="entry name" value="GHL6"/>
</dbReference>
<dbReference type="Gene3D" id="3.40.50.880">
    <property type="match status" value="1"/>
</dbReference>
<name>A0AA44CC86_9HYPH</name>